<dbReference type="NCBIfam" id="TIGR02937">
    <property type="entry name" value="sigma70-ECF"/>
    <property type="match status" value="1"/>
</dbReference>
<evidence type="ECO:0000256" key="3">
    <source>
        <dbReference type="ARBA" id="ARBA00023082"/>
    </source>
</evidence>
<comment type="similarity">
    <text evidence="1">Belongs to the sigma-70 factor family. ECF subfamily.</text>
</comment>
<dbReference type="SUPFAM" id="SSF88659">
    <property type="entry name" value="Sigma3 and sigma4 domains of RNA polymerase sigma factors"/>
    <property type="match status" value="1"/>
</dbReference>
<organism evidence="7 8">
    <name type="scientific">Algoriphagus zhangzhouensis</name>
    <dbReference type="NCBI Taxonomy" id="1073327"/>
    <lineage>
        <taxon>Bacteria</taxon>
        <taxon>Pseudomonadati</taxon>
        <taxon>Bacteroidota</taxon>
        <taxon>Cytophagia</taxon>
        <taxon>Cytophagales</taxon>
        <taxon>Cyclobacteriaceae</taxon>
        <taxon>Algoriphagus</taxon>
    </lineage>
</organism>
<evidence type="ECO:0000313" key="8">
    <source>
        <dbReference type="Proteomes" id="UP000184609"/>
    </source>
</evidence>
<dbReference type="InterPro" id="IPR039425">
    <property type="entry name" value="RNA_pol_sigma-70-like"/>
</dbReference>
<dbReference type="EMBL" id="FRXN01000001">
    <property type="protein sequence ID" value="SHO60966.1"/>
    <property type="molecule type" value="Genomic_DNA"/>
</dbReference>
<dbReference type="PRINTS" id="PR00038">
    <property type="entry name" value="HTHLUXR"/>
</dbReference>
<dbReference type="InterPro" id="IPR007627">
    <property type="entry name" value="RNA_pol_sigma70_r2"/>
</dbReference>
<dbReference type="InterPro" id="IPR000792">
    <property type="entry name" value="Tscrpt_reg_LuxR_C"/>
</dbReference>
<dbReference type="InterPro" id="IPR013249">
    <property type="entry name" value="RNA_pol_sigma70_r4_t2"/>
</dbReference>
<dbReference type="PANTHER" id="PTHR43133:SF46">
    <property type="entry name" value="RNA POLYMERASE SIGMA-70 FACTOR ECF SUBFAMILY"/>
    <property type="match status" value="1"/>
</dbReference>
<protein>
    <submittedName>
        <fullName evidence="7">RNA polymerase sigma-70 factor, ECF subfamily</fullName>
    </submittedName>
</protein>
<evidence type="ECO:0000313" key="7">
    <source>
        <dbReference type="EMBL" id="SHO60966.1"/>
    </source>
</evidence>
<dbReference type="InterPro" id="IPR014327">
    <property type="entry name" value="RNA_pol_sigma70_bacteroid"/>
</dbReference>
<evidence type="ECO:0000259" key="6">
    <source>
        <dbReference type="Pfam" id="PF08281"/>
    </source>
</evidence>
<dbReference type="InterPro" id="IPR014284">
    <property type="entry name" value="RNA_pol_sigma-70_dom"/>
</dbReference>
<proteinExistence type="inferred from homology"/>
<gene>
    <name evidence="7" type="ORF">SAMN04488108_1147</name>
</gene>
<dbReference type="GO" id="GO:0016987">
    <property type="term" value="F:sigma factor activity"/>
    <property type="evidence" value="ECO:0007669"/>
    <property type="project" value="UniProtKB-KW"/>
</dbReference>
<sequence>MSSSQMNCLGPEIAKNLQNGCQKAFEEVYNQYHKKIFGFCIKYGLNQSEAEEITQIVFIKVWENRNKIDPEKKLYSYILTMSKNIIIDSFKAKIKYQAAKEYQMNFMKPVNNVEQNIHLTELQSSIEEALTKLPERRREVFELSRIQGLSNKEIANQLGISIKTVENHLNLALQDFKEVFKEEKVGIGLSVILFLCQTPIL</sequence>
<dbReference type="Gene3D" id="1.10.10.10">
    <property type="entry name" value="Winged helix-like DNA-binding domain superfamily/Winged helix DNA-binding domain"/>
    <property type="match status" value="1"/>
</dbReference>
<evidence type="ECO:0000259" key="5">
    <source>
        <dbReference type="Pfam" id="PF04542"/>
    </source>
</evidence>
<evidence type="ECO:0000256" key="2">
    <source>
        <dbReference type="ARBA" id="ARBA00023015"/>
    </source>
</evidence>
<feature type="domain" description="RNA polymerase sigma-70 region 2" evidence="5">
    <location>
        <begin position="29"/>
        <end position="92"/>
    </location>
</feature>
<dbReference type="GO" id="GO:0003677">
    <property type="term" value="F:DNA binding"/>
    <property type="evidence" value="ECO:0007669"/>
    <property type="project" value="InterPro"/>
</dbReference>
<dbReference type="Gene3D" id="1.10.1740.10">
    <property type="match status" value="1"/>
</dbReference>
<dbReference type="GO" id="GO:0006352">
    <property type="term" value="P:DNA-templated transcription initiation"/>
    <property type="evidence" value="ECO:0007669"/>
    <property type="project" value="InterPro"/>
</dbReference>
<keyword evidence="3" id="KW-0731">Sigma factor</keyword>
<accession>A0A1M7Z8C9</accession>
<dbReference type="PANTHER" id="PTHR43133">
    <property type="entry name" value="RNA POLYMERASE ECF-TYPE SIGMA FACTO"/>
    <property type="match status" value="1"/>
</dbReference>
<dbReference type="InterPro" id="IPR013325">
    <property type="entry name" value="RNA_pol_sigma_r2"/>
</dbReference>
<dbReference type="InterPro" id="IPR036388">
    <property type="entry name" value="WH-like_DNA-bd_sf"/>
</dbReference>
<evidence type="ECO:0000256" key="4">
    <source>
        <dbReference type="ARBA" id="ARBA00023163"/>
    </source>
</evidence>
<dbReference type="STRING" id="1073327.SAMN04488108_1147"/>
<keyword evidence="8" id="KW-1185">Reference proteome</keyword>
<dbReference type="AlphaFoldDB" id="A0A1M7Z8C9"/>
<dbReference type="InterPro" id="IPR013324">
    <property type="entry name" value="RNA_pol_sigma_r3/r4-like"/>
</dbReference>
<reference evidence="8" key="1">
    <citation type="submission" date="2016-12" db="EMBL/GenBank/DDBJ databases">
        <authorList>
            <person name="Varghese N."/>
            <person name="Submissions S."/>
        </authorList>
    </citation>
    <scope>NUCLEOTIDE SEQUENCE [LARGE SCALE GENOMIC DNA]</scope>
    <source>
        <strain evidence="8">DSM 25035</strain>
    </source>
</reference>
<dbReference type="NCBIfam" id="TIGR02985">
    <property type="entry name" value="Sig70_bacteroi1"/>
    <property type="match status" value="1"/>
</dbReference>
<evidence type="ECO:0000256" key="1">
    <source>
        <dbReference type="ARBA" id="ARBA00010641"/>
    </source>
</evidence>
<dbReference type="Pfam" id="PF04542">
    <property type="entry name" value="Sigma70_r2"/>
    <property type="match status" value="1"/>
</dbReference>
<keyword evidence="4" id="KW-0804">Transcription</keyword>
<dbReference type="Pfam" id="PF08281">
    <property type="entry name" value="Sigma70_r4_2"/>
    <property type="match status" value="1"/>
</dbReference>
<dbReference type="SUPFAM" id="SSF88946">
    <property type="entry name" value="Sigma2 domain of RNA polymerase sigma factors"/>
    <property type="match status" value="1"/>
</dbReference>
<feature type="domain" description="RNA polymerase sigma factor 70 region 4 type 2" evidence="6">
    <location>
        <begin position="125"/>
        <end position="174"/>
    </location>
</feature>
<dbReference type="CDD" id="cd06171">
    <property type="entry name" value="Sigma70_r4"/>
    <property type="match status" value="1"/>
</dbReference>
<name>A0A1M7Z8C9_9BACT</name>
<keyword evidence="2" id="KW-0805">Transcription regulation</keyword>
<dbReference type="Proteomes" id="UP000184609">
    <property type="component" value="Unassembled WGS sequence"/>
</dbReference>